<dbReference type="InterPro" id="IPR003593">
    <property type="entry name" value="AAA+_ATPase"/>
</dbReference>
<dbReference type="Gene3D" id="3.40.50.300">
    <property type="entry name" value="P-loop containing nucleotide triphosphate hydrolases"/>
    <property type="match status" value="1"/>
</dbReference>
<sequence>MSNIYPFTALVGQDMMKLALLLNAIDPRVGGVLIQGDKGTAKSTAVRGLANILPLHDDGTFMKVVELPLHCTEDRLVGTLDIEQLLHEGKEEFSPGILSEAHENILYVDEVNLLDDYLVDTLLDVAAMGVNHVEREGISYSHASRFILIGTMNPEEGTIRPQLLDRFGLSVTVKAETDVALRMEVLRRRLAFEENPVNFIDAYRNQEASLRNTIEEARQKLASITIDATILELIATISITLGVEGHRADITLLNASRALAALQGNTIVTTEYVRQLTPLVVSHRMKRKPFENRSFDDALLDDVWEQYDKK</sequence>
<evidence type="ECO:0000256" key="1">
    <source>
        <dbReference type="SAM" id="Coils"/>
    </source>
</evidence>
<comment type="caution">
    <text evidence="3">The sequence shown here is derived from an EMBL/GenBank/DDBJ whole genome shotgun (WGS) entry which is preliminary data.</text>
</comment>
<dbReference type="PANTHER" id="PTHR35023:SF1">
    <property type="entry name" value="MG-PROTOPORPHYRIN IX CHELATASE"/>
    <property type="match status" value="1"/>
</dbReference>
<dbReference type="eggNOG" id="COG1239">
    <property type="taxonomic scope" value="Bacteria"/>
</dbReference>
<dbReference type="InterPro" id="IPR041628">
    <property type="entry name" value="ChlI/MoxR_AAA_lid"/>
</dbReference>
<dbReference type="AlphaFoldDB" id="A0A096AHZ3"/>
<dbReference type="Gene3D" id="1.10.8.80">
    <property type="entry name" value="Magnesium chelatase subunit I, C-Terminal domain"/>
    <property type="match status" value="1"/>
</dbReference>
<evidence type="ECO:0000313" key="4">
    <source>
        <dbReference type="Proteomes" id="UP000029628"/>
    </source>
</evidence>
<dbReference type="RefSeq" id="WP_038153022.1">
    <property type="nucleotide sequence ID" value="NZ_JRNT01000029.1"/>
</dbReference>
<keyword evidence="1" id="KW-0175">Coiled coil</keyword>
<name>A0A096AHZ3_9FIRM</name>
<proteinExistence type="predicted"/>
<dbReference type="GO" id="GO:0005524">
    <property type="term" value="F:ATP binding"/>
    <property type="evidence" value="ECO:0007669"/>
    <property type="project" value="InterPro"/>
</dbReference>
<dbReference type="Pfam" id="PF17863">
    <property type="entry name" value="AAA_lid_2"/>
    <property type="match status" value="1"/>
</dbReference>
<dbReference type="SUPFAM" id="SSF52540">
    <property type="entry name" value="P-loop containing nucleoside triphosphate hydrolases"/>
    <property type="match status" value="1"/>
</dbReference>
<dbReference type="GO" id="GO:0016887">
    <property type="term" value="F:ATP hydrolysis activity"/>
    <property type="evidence" value="ECO:0007669"/>
    <property type="project" value="InterPro"/>
</dbReference>
<feature type="coiled-coil region" evidence="1">
    <location>
        <begin position="200"/>
        <end position="227"/>
    </location>
</feature>
<evidence type="ECO:0000259" key="2">
    <source>
        <dbReference type="SMART" id="SM00382"/>
    </source>
</evidence>
<evidence type="ECO:0000313" key="3">
    <source>
        <dbReference type="EMBL" id="KGF46728.1"/>
    </source>
</evidence>
<gene>
    <name evidence="3" type="ORF">HMPREF0872_07490</name>
</gene>
<reference evidence="3 4" key="1">
    <citation type="submission" date="2014-07" db="EMBL/GenBank/DDBJ databases">
        <authorList>
            <person name="McCorrison J."/>
            <person name="Sanka R."/>
            <person name="Torralba M."/>
            <person name="Gillis M."/>
            <person name="Haft D.H."/>
            <person name="Methe B."/>
            <person name="Sutton G."/>
            <person name="Nelson K.E."/>
        </authorList>
    </citation>
    <scope>NUCLEOTIDE SEQUENCE [LARGE SCALE GENOMIC DNA]</scope>
    <source>
        <strain evidence="3 4">DNF00314</strain>
    </source>
</reference>
<dbReference type="InterPro" id="IPR027417">
    <property type="entry name" value="P-loop_NTPase"/>
</dbReference>
<dbReference type="Pfam" id="PF07728">
    <property type="entry name" value="AAA_5"/>
    <property type="match status" value="1"/>
</dbReference>
<dbReference type="InterPro" id="IPR052989">
    <property type="entry name" value="Mg-chelatase_DI-like"/>
</dbReference>
<dbReference type="InterPro" id="IPR011704">
    <property type="entry name" value="ATPase_dyneun-rel_AAA"/>
</dbReference>
<dbReference type="PANTHER" id="PTHR35023">
    <property type="entry name" value="CHELATASE-RELATED"/>
    <property type="match status" value="1"/>
</dbReference>
<protein>
    <submittedName>
        <fullName evidence="3">Magnesium chelatase</fullName>
    </submittedName>
</protein>
<feature type="domain" description="AAA+ ATPase" evidence="2">
    <location>
        <begin position="28"/>
        <end position="177"/>
    </location>
</feature>
<dbReference type="CDD" id="cd00009">
    <property type="entry name" value="AAA"/>
    <property type="match status" value="1"/>
</dbReference>
<dbReference type="SMART" id="SM00382">
    <property type="entry name" value="AAA"/>
    <property type="match status" value="1"/>
</dbReference>
<accession>A0A096AHZ3</accession>
<organism evidence="3 4">
    <name type="scientific">Veillonella montpellierensis DNF00314</name>
    <dbReference type="NCBI Taxonomy" id="1401067"/>
    <lineage>
        <taxon>Bacteria</taxon>
        <taxon>Bacillati</taxon>
        <taxon>Bacillota</taxon>
        <taxon>Negativicutes</taxon>
        <taxon>Veillonellales</taxon>
        <taxon>Veillonellaceae</taxon>
        <taxon>Veillonella</taxon>
    </lineage>
</organism>
<dbReference type="EMBL" id="JRNT01000029">
    <property type="protein sequence ID" value="KGF46728.1"/>
    <property type="molecule type" value="Genomic_DNA"/>
</dbReference>
<keyword evidence="4" id="KW-1185">Reference proteome</keyword>
<dbReference type="Proteomes" id="UP000029628">
    <property type="component" value="Unassembled WGS sequence"/>
</dbReference>